<dbReference type="GO" id="GO:1990573">
    <property type="term" value="P:potassium ion import across plasma membrane"/>
    <property type="evidence" value="ECO:0007669"/>
    <property type="project" value="TreeGrafter"/>
</dbReference>
<dbReference type="InterPro" id="IPR023298">
    <property type="entry name" value="ATPase_P-typ_TM_dom_sf"/>
</dbReference>
<dbReference type="HOGENOM" id="CLU_1876539_0_0_1"/>
<evidence type="ECO:0000313" key="5">
    <source>
        <dbReference type="Proteomes" id="UP000022910"/>
    </source>
</evidence>
<sequence>MSEKIESDQIKAENFEKNSISKKRFSTELNDEKEEYNGSEKNIDIDEHLYKPEEIAKRYRVDIDTYKPAESRGLSTKEVEKLMKDGPNVLTPPPKKHPFLKYLECLSNLFNILLMISGLYKCSSYIVLPTRLINKS</sequence>
<reference evidence="4 5" key="1">
    <citation type="submission" date="2014-02" db="EMBL/GenBank/DDBJ databases">
        <title>Single nucleus genome sequencing reveals high similarity among nuclei of an endomycorrhizal fungus.</title>
        <authorList>
            <person name="Lin K."/>
            <person name="Geurts R."/>
            <person name="Zhang Z."/>
            <person name="Limpens E."/>
            <person name="Saunders D.G."/>
            <person name="Mu D."/>
            <person name="Pang E."/>
            <person name="Cao H."/>
            <person name="Cha H."/>
            <person name="Lin T."/>
            <person name="Zhou Q."/>
            <person name="Shang Y."/>
            <person name="Li Y."/>
            <person name="Ivanov S."/>
            <person name="Sharma T."/>
            <person name="Velzen R.V."/>
            <person name="Ruijter N.D."/>
            <person name="Aanen D.K."/>
            <person name="Win J."/>
            <person name="Kamoun S."/>
            <person name="Bisseling T."/>
            <person name="Huang S."/>
        </authorList>
    </citation>
    <scope>NUCLEOTIDE SEQUENCE [LARGE SCALE GENOMIC DNA]</scope>
    <source>
        <strain evidence="5">DAOM197198w</strain>
    </source>
</reference>
<feature type="domain" description="Cation-transporting P-type ATPase N-terminal" evidence="3">
    <location>
        <begin position="46"/>
        <end position="126"/>
    </location>
</feature>
<dbReference type="SMART" id="SM00831">
    <property type="entry name" value="Cation_ATPase_N"/>
    <property type="match status" value="1"/>
</dbReference>
<dbReference type="Proteomes" id="UP000022910">
    <property type="component" value="Unassembled WGS sequence"/>
</dbReference>
<dbReference type="GO" id="GO:0030007">
    <property type="term" value="P:intracellular potassium ion homeostasis"/>
    <property type="evidence" value="ECO:0007669"/>
    <property type="project" value="TreeGrafter"/>
</dbReference>
<dbReference type="GO" id="GO:0006883">
    <property type="term" value="P:intracellular sodium ion homeostasis"/>
    <property type="evidence" value="ECO:0007669"/>
    <property type="project" value="TreeGrafter"/>
</dbReference>
<dbReference type="STRING" id="1432141.A0A015KDM7"/>
<dbReference type="EMBL" id="JEMT01000843">
    <property type="protein sequence ID" value="EXX79887.1"/>
    <property type="molecule type" value="Genomic_DNA"/>
</dbReference>
<dbReference type="GO" id="GO:0005886">
    <property type="term" value="C:plasma membrane"/>
    <property type="evidence" value="ECO:0007669"/>
    <property type="project" value="UniProtKB-SubCell"/>
</dbReference>
<name>A0A015KDM7_RHIIW</name>
<evidence type="ECO:0000256" key="1">
    <source>
        <dbReference type="ARBA" id="ARBA00004651"/>
    </source>
</evidence>
<dbReference type="GO" id="GO:0036376">
    <property type="term" value="P:sodium ion export across plasma membrane"/>
    <property type="evidence" value="ECO:0007669"/>
    <property type="project" value="TreeGrafter"/>
</dbReference>
<dbReference type="GO" id="GO:0005391">
    <property type="term" value="F:P-type sodium:potassium-exchanging transporter activity"/>
    <property type="evidence" value="ECO:0007669"/>
    <property type="project" value="TreeGrafter"/>
</dbReference>
<dbReference type="SUPFAM" id="SSF81665">
    <property type="entry name" value="Calcium ATPase, transmembrane domain M"/>
    <property type="match status" value="1"/>
</dbReference>
<dbReference type="PANTHER" id="PTHR43294">
    <property type="entry name" value="SODIUM/POTASSIUM-TRANSPORTING ATPASE SUBUNIT ALPHA"/>
    <property type="match status" value="1"/>
</dbReference>
<gene>
    <name evidence="4" type="ORF">RirG_001310</name>
</gene>
<evidence type="ECO:0000256" key="2">
    <source>
        <dbReference type="ARBA" id="ARBA00022475"/>
    </source>
</evidence>
<proteinExistence type="predicted"/>
<dbReference type="InterPro" id="IPR050510">
    <property type="entry name" value="Cation_transp_ATPase_P-type"/>
</dbReference>
<comment type="subcellular location">
    <subcellularLocation>
        <location evidence="1">Cell membrane</location>
        <topology evidence="1">Multi-pass membrane protein</topology>
    </subcellularLocation>
</comment>
<keyword evidence="5" id="KW-1185">Reference proteome</keyword>
<dbReference type="GO" id="GO:1902600">
    <property type="term" value="P:proton transmembrane transport"/>
    <property type="evidence" value="ECO:0007669"/>
    <property type="project" value="TreeGrafter"/>
</dbReference>
<dbReference type="Pfam" id="PF00690">
    <property type="entry name" value="Cation_ATPase_N"/>
    <property type="match status" value="1"/>
</dbReference>
<dbReference type="InterPro" id="IPR004014">
    <property type="entry name" value="ATPase_P-typ_cation-transptr_N"/>
</dbReference>
<dbReference type="PANTHER" id="PTHR43294:SF21">
    <property type="entry name" value="CATION TRANSPORTING ATPASE"/>
    <property type="match status" value="1"/>
</dbReference>
<accession>A0A015KDM7</accession>
<dbReference type="AlphaFoldDB" id="A0A015KDM7"/>
<organism evidence="4 5">
    <name type="scientific">Rhizophagus irregularis (strain DAOM 197198w)</name>
    <name type="common">Glomus intraradices</name>
    <dbReference type="NCBI Taxonomy" id="1432141"/>
    <lineage>
        <taxon>Eukaryota</taxon>
        <taxon>Fungi</taxon>
        <taxon>Fungi incertae sedis</taxon>
        <taxon>Mucoromycota</taxon>
        <taxon>Glomeromycotina</taxon>
        <taxon>Glomeromycetes</taxon>
        <taxon>Glomerales</taxon>
        <taxon>Glomeraceae</taxon>
        <taxon>Rhizophagus</taxon>
    </lineage>
</organism>
<protein>
    <recommendedName>
        <fullName evidence="3">Cation-transporting P-type ATPase N-terminal domain-containing protein</fullName>
    </recommendedName>
</protein>
<keyword evidence="2" id="KW-0472">Membrane</keyword>
<keyword evidence="2" id="KW-1003">Cell membrane</keyword>
<evidence type="ECO:0000259" key="3">
    <source>
        <dbReference type="SMART" id="SM00831"/>
    </source>
</evidence>
<comment type="caution">
    <text evidence="4">The sequence shown here is derived from an EMBL/GenBank/DDBJ whole genome shotgun (WGS) entry which is preliminary data.</text>
</comment>
<evidence type="ECO:0000313" key="4">
    <source>
        <dbReference type="EMBL" id="EXX79887.1"/>
    </source>
</evidence>